<protein>
    <submittedName>
        <fullName evidence="1">Uncharacterized protein</fullName>
    </submittedName>
</protein>
<proteinExistence type="predicted"/>
<reference evidence="2" key="1">
    <citation type="journal article" date="2010" name="Genome Res.">
        <title>Population genomic sequencing of Coccidioides fungi reveals recent hybridization and transposon control.</title>
        <authorList>
            <person name="Neafsey D.E."/>
            <person name="Barker B.M."/>
            <person name="Sharpton T.J."/>
            <person name="Stajich J.E."/>
            <person name="Park D.J."/>
            <person name="Whiston E."/>
            <person name="Hung C.-Y."/>
            <person name="McMahan C."/>
            <person name="White J."/>
            <person name="Sykes S."/>
            <person name="Heiman D."/>
            <person name="Young S."/>
            <person name="Zeng Q."/>
            <person name="Abouelleil A."/>
            <person name="Aftuck L."/>
            <person name="Bessette D."/>
            <person name="Brown A."/>
            <person name="FitzGerald M."/>
            <person name="Lui A."/>
            <person name="Macdonald J.P."/>
            <person name="Priest M."/>
            <person name="Orbach M.J."/>
            <person name="Galgiani J.N."/>
            <person name="Kirkland T.N."/>
            <person name="Cole G.T."/>
            <person name="Birren B.W."/>
            <person name="Henn M.R."/>
            <person name="Taylor J.W."/>
            <person name="Rounsley S.D."/>
        </authorList>
    </citation>
    <scope>NUCLEOTIDE SEQUENCE [LARGE SCALE GENOMIC DNA]</scope>
    <source>
        <strain evidence="2">RMSCC 2394</strain>
    </source>
</reference>
<dbReference type="AlphaFoldDB" id="A0A0J6YR35"/>
<sequence>MSHAALPVRRPAPLRFRPSRLRGGPSSQVVLPRPLDCPIVCSRAGAVFFTSIVACCPNRQRLAGQDRTGRPLIGQAVAHLQSTDMMSWWCCEKPPVARSEVNPSSR</sequence>
<evidence type="ECO:0000313" key="2">
    <source>
        <dbReference type="Proteomes" id="UP000054565"/>
    </source>
</evidence>
<dbReference type="EMBL" id="DS028100">
    <property type="protein sequence ID" value="KMP09724.1"/>
    <property type="molecule type" value="Genomic_DNA"/>
</dbReference>
<evidence type="ECO:0000313" key="1">
    <source>
        <dbReference type="EMBL" id="KMP09724.1"/>
    </source>
</evidence>
<organism evidence="1 2">
    <name type="scientific">Coccidioides immitis RMSCC 2394</name>
    <dbReference type="NCBI Taxonomy" id="404692"/>
    <lineage>
        <taxon>Eukaryota</taxon>
        <taxon>Fungi</taxon>
        <taxon>Dikarya</taxon>
        <taxon>Ascomycota</taxon>
        <taxon>Pezizomycotina</taxon>
        <taxon>Eurotiomycetes</taxon>
        <taxon>Eurotiomycetidae</taxon>
        <taxon>Onygenales</taxon>
        <taxon>Onygenaceae</taxon>
        <taxon>Coccidioides</taxon>
    </lineage>
</organism>
<accession>A0A0J6YR35</accession>
<gene>
    <name evidence="1" type="ORF">CIRG_08957</name>
</gene>
<dbReference type="Proteomes" id="UP000054565">
    <property type="component" value="Unassembled WGS sequence"/>
</dbReference>
<name>A0A0J6YR35_COCIT</name>